<dbReference type="InterPro" id="IPR036983">
    <property type="entry name" value="AIM24_sf"/>
</dbReference>
<name>A0A7J0CAI3_9ACTN</name>
<dbReference type="EMBL" id="BLWC01000001">
    <property type="protein sequence ID" value="GFM99472.1"/>
    <property type="molecule type" value="Genomic_DNA"/>
</dbReference>
<reference evidence="1 2" key="1">
    <citation type="submission" date="2020-05" db="EMBL/GenBank/DDBJ databases">
        <title>Whole genome shotgun sequence of Streptomyces fulvorobeus NBRC 15897.</title>
        <authorList>
            <person name="Komaki H."/>
            <person name="Tamura T."/>
        </authorList>
    </citation>
    <scope>NUCLEOTIDE SEQUENCE [LARGE SCALE GENOMIC DNA]</scope>
    <source>
        <strain evidence="1 2">NBRC 15897</strain>
    </source>
</reference>
<dbReference type="InterPro" id="IPR016031">
    <property type="entry name" value="Trp_RNA-bd_attenuator-like_dom"/>
</dbReference>
<dbReference type="Gene3D" id="3.60.160.10">
    <property type="entry name" value="Mitochondrial biogenesis AIM24"/>
    <property type="match status" value="1"/>
</dbReference>
<protein>
    <submittedName>
        <fullName evidence="1">Uncharacterized protein</fullName>
    </submittedName>
</protein>
<evidence type="ECO:0000313" key="1">
    <source>
        <dbReference type="EMBL" id="GFM99472.1"/>
    </source>
</evidence>
<gene>
    <name evidence="1" type="ORF">Sfulv_42830</name>
</gene>
<dbReference type="Proteomes" id="UP000498980">
    <property type="component" value="Unassembled WGS sequence"/>
</dbReference>
<keyword evidence="2" id="KW-1185">Reference proteome</keyword>
<evidence type="ECO:0000313" key="2">
    <source>
        <dbReference type="Proteomes" id="UP000498980"/>
    </source>
</evidence>
<comment type="caution">
    <text evidence="1">The sequence shown here is derived from an EMBL/GenBank/DDBJ whole genome shotgun (WGS) entry which is preliminary data.</text>
</comment>
<organism evidence="1 2">
    <name type="scientific">Streptomyces fulvorobeus</name>
    <dbReference type="NCBI Taxonomy" id="284028"/>
    <lineage>
        <taxon>Bacteria</taxon>
        <taxon>Bacillati</taxon>
        <taxon>Actinomycetota</taxon>
        <taxon>Actinomycetes</taxon>
        <taxon>Kitasatosporales</taxon>
        <taxon>Streptomycetaceae</taxon>
        <taxon>Streptomyces</taxon>
    </lineage>
</organism>
<dbReference type="SUPFAM" id="SSF51219">
    <property type="entry name" value="TRAP-like"/>
    <property type="match status" value="1"/>
</dbReference>
<dbReference type="AlphaFoldDB" id="A0A7J0CAI3"/>
<proteinExistence type="predicted"/>
<sequence length="50" mass="5644">MPFREINAKMVEAAVVPGQKMYSQRGAMLAYRGDVTFTRTRGAVRAAWPR</sequence>
<accession>A0A7J0CAI3</accession>